<evidence type="ECO:0000256" key="11">
    <source>
        <dbReference type="PROSITE-ProRule" id="PRU00103"/>
    </source>
</evidence>
<dbReference type="EC" id="1.14.99.29" evidence="10"/>
<feature type="binding site" evidence="10">
    <location>
        <position position="95"/>
    </location>
    <ligand>
        <name>Fe cation</name>
        <dbReference type="ChEBI" id="CHEBI:24875"/>
        <label>1</label>
    </ligand>
</feature>
<evidence type="ECO:0000256" key="3">
    <source>
        <dbReference type="ARBA" id="ARBA00022723"/>
    </source>
</evidence>
<feature type="binding site" evidence="10">
    <location>
        <position position="242"/>
    </location>
    <ligand>
        <name>Fe cation</name>
        <dbReference type="ChEBI" id="CHEBI:24875"/>
        <label>2</label>
    </ligand>
</feature>
<evidence type="ECO:0000256" key="7">
    <source>
        <dbReference type="ARBA" id="ARBA00023033"/>
    </source>
</evidence>
<dbReference type="InterPro" id="IPR016024">
    <property type="entry name" value="ARM-type_fold"/>
</dbReference>
<dbReference type="SUPFAM" id="SSF48371">
    <property type="entry name" value="ARM repeat"/>
    <property type="match status" value="1"/>
</dbReference>
<dbReference type="EMBL" id="JYDT01000043">
    <property type="protein sequence ID" value="KRY88312.1"/>
    <property type="molecule type" value="Genomic_DNA"/>
</dbReference>
<protein>
    <recommendedName>
        <fullName evidence="10">Deoxyhypusine hydroxylase</fullName>
        <shortName evidence="10">DOHH</shortName>
        <ecNumber evidence="10">1.14.99.29</ecNumber>
    </recommendedName>
    <alternativeName>
        <fullName evidence="10">Deoxyhypusine dioxygenase</fullName>
    </alternativeName>
    <alternativeName>
        <fullName evidence="10">Deoxyhypusine monooxygenase</fullName>
    </alternativeName>
</protein>
<keyword evidence="3 10" id="KW-0479">Metal-binding</keyword>
<dbReference type="GO" id="GO:0046872">
    <property type="term" value="F:metal ion binding"/>
    <property type="evidence" value="ECO:0007669"/>
    <property type="project" value="UniProtKB-KW"/>
</dbReference>
<dbReference type="PANTHER" id="PTHR12697:SF5">
    <property type="entry name" value="DEOXYHYPUSINE HYDROXYLASE"/>
    <property type="match status" value="1"/>
</dbReference>
<evidence type="ECO:0000313" key="13">
    <source>
        <dbReference type="Proteomes" id="UP000054995"/>
    </source>
</evidence>
<dbReference type="OrthoDB" id="421002at2759"/>
<evidence type="ECO:0000256" key="8">
    <source>
        <dbReference type="ARBA" id="ARBA00023256"/>
    </source>
</evidence>
<dbReference type="SMART" id="SM00567">
    <property type="entry name" value="EZ_HEAT"/>
    <property type="match status" value="5"/>
</dbReference>
<dbReference type="InterPro" id="IPR021133">
    <property type="entry name" value="HEAT_type_2"/>
</dbReference>
<dbReference type="HAMAP" id="MF_03101">
    <property type="entry name" value="Deoxyhypusine_hydroxylase"/>
    <property type="match status" value="1"/>
</dbReference>
<keyword evidence="8 10" id="KW-0386">Hypusine biosynthesis</keyword>
<dbReference type="Proteomes" id="UP000054995">
    <property type="component" value="Unassembled WGS sequence"/>
</dbReference>
<dbReference type="InterPro" id="IPR011989">
    <property type="entry name" value="ARM-like"/>
</dbReference>
<keyword evidence="6 10" id="KW-0408">Iron</keyword>
<keyword evidence="13" id="KW-1185">Reference proteome</keyword>
<feature type="binding site" evidence="10">
    <location>
        <position position="209"/>
    </location>
    <ligand>
        <name>Fe cation</name>
        <dbReference type="ChEBI" id="CHEBI:24875"/>
        <label>2</label>
    </ligand>
</feature>
<feature type="binding site" evidence="10">
    <location>
        <position position="62"/>
    </location>
    <ligand>
        <name>Fe cation</name>
        <dbReference type="ChEBI" id="CHEBI:24875"/>
        <label>1</label>
    </ligand>
</feature>
<feature type="binding site" evidence="10">
    <location>
        <position position="63"/>
    </location>
    <ligand>
        <name>Fe cation</name>
        <dbReference type="ChEBI" id="CHEBI:24875"/>
        <label>1</label>
    </ligand>
</feature>
<feature type="binding site" evidence="10">
    <location>
        <position position="241"/>
    </location>
    <ligand>
        <name>Fe cation</name>
        <dbReference type="ChEBI" id="CHEBI:24875"/>
        <label>2</label>
    </ligand>
</feature>
<evidence type="ECO:0000256" key="2">
    <source>
        <dbReference type="ARBA" id="ARBA00005041"/>
    </source>
</evidence>
<evidence type="ECO:0000256" key="1">
    <source>
        <dbReference type="ARBA" id="ARBA00000068"/>
    </source>
</evidence>
<dbReference type="Gene3D" id="1.25.10.10">
    <property type="entry name" value="Leucine-rich Repeat Variant"/>
    <property type="match status" value="2"/>
</dbReference>
<comment type="function">
    <text evidence="10">Catalyzes the hydroxylation of the N(6)-(4-aminobutyl)-L-lysine intermediate to form hypusine, an essential post-translational modification only found in mature eIF-5A factor.</text>
</comment>
<feature type="repeat" description="HEAT" evidence="11">
    <location>
        <begin position="76"/>
        <end position="116"/>
    </location>
</feature>
<accession>A0A0V1FQK5</accession>
<comment type="caution">
    <text evidence="12">The sequence shown here is derived from an EMBL/GenBank/DDBJ whole genome shotgun (WGS) entry which is preliminary data.</text>
</comment>
<keyword evidence="7 10" id="KW-0503">Monooxygenase</keyword>
<evidence type="ECO:0000256" key="9">
    <source>
        <dbReference type="ARBA" id="ARBA00045876"/>
    </source>
</evidence>
<name>A0A0V1FQK5_TRIPS</name>
<organism evidence="12 13">
    <name type="scientific">Trichinella pseudospiralis</name>
    <name type="common">Parasitic roundworm</name>
    <dbReference type="NCBI Taxonomy" id="6337"/>
    <lineage>
        <taxon>Eukaryota</taxon>
        <taxon>Metazoa</taxon>
        <taxon>Ecdysozoa</taxon>
        <taxon>Nematoda</taxon>
        <taxon>Enoplea</taxon>
        <taxon>Dorylaimia</taxon>
        <taxon>Trichinellida</taxon>
        <taxon>Trichinellidae</taxon>
        <taxon>Trichinella</taxon>
    </lineage>
</organism>
<dbReference type="PANTHER" id="PTHR12697">
    <property type="entry name" value="PBS LYASE HEAT-LIKE PROTEIN"/>
    <property type="match status" value="1"/>
</dbReference>
<feature type="binding site" evidence="10">
    <location>
        <position position="96"/>
    </location>
    <ligand>
        <name>Fe cation</name>
        <dbReference type="ChEBI" id="CHEBI:24875"/>
        <label>1</label>
    </ligand>
</feature>
<dbReference type="InterPro" id="IPR004155">
    <property type="entry name" value="PBS_lyase_HEAT"/>
</dbReference>
<keyword evidence="4" id="KW-0677">Repeat</keyword>
<dbReference type="InterPro" id="IPR027517">
    <property type="entry name" value="Deoxyhypusine_hydroxylase"/>
</dbReference>
<comment type="pathway">
    <text evidence="2 10">Protein modification; eIF5A hypusination.</text>
</comment>
<comment type="function">
    <text evidence="9">Catalyzes the hydroxylation of the N(6)-(4-aminobutyl)-L-lysine intermediate produced by deoxyhypusine synthase/DHPS on a critical lysine of the eukaryotic translation initiation factor 5A/eIF-5A. This is the second step of the post-translational modification of that lysine into an unusual amino acid residue named hypusine. Hypusination is unique to mature eIF-5A factor and is essential for its function.</text>
</comment>
<feature type="binding site" evidence="10">
    <location>
        <position position="208"/>
    </location>
    <ligand>
        <name>Fe cation</name>
        <dbReference type="ChEBI" id="CHEBI:24875"/>
        <label>2</label>
    </ligand>
</feature>
<evidence type="ECO:0000256" key="10">
    <source>
        <dbReference type="HAMAP-Rule" id="MF_03101"/>
    </source>
</evidence>
<evidence type="ECO:0000313" key="12">
    <source>
        <dbReference type="EMBL" id="KRY88312.1"/>
    </source>
</evidence>
<dbReference type="GO" id="GO:0019135">
    <property type="term" value="F:deoxyhypusine monooxygenase activity"/>
    <property type="evidence" value="ECO:0007669"/>
    <property type="project" value="UniProtKB-UniRule"/>
</dbReference>
<comment type="cofactor">
    <cofactor evidence="10">
        <name>Fe(2+)</name>
        <dbReference type="ChEBI" id="CHEBI:29033"/>
    </cofactor>
    <text evidence="10">Binds 2 Fe(2+) ions per subunit.</text>
</comment>
<proteinExistence type="inferred from homology"/>
<dbReference type="Pfam" id="PF13646">
    <property type="entry name" value="HEAT_2"/>
    <property type="match status" value="2"/>
</dbReference>
<dbReference type="UniPathway" id="UPA00354"/>
<dbReference type="PROSITE" id="PS50077">
    <property type="entry name" value="HEAT_REPEAT"/>
    <property type="match status" value="1"/>
</dbReference>
<dbReference type="AlphaFoldDB" id="A0A0V1FQK5"/>
<keyword evidence="5 10" id="KW-0560">Oxidoreductase</keyword>
<comment type="catalytic activity">
    <reaction evidence="1 10">
        <text>[eIF5A protein]-deoxyhypusine + AH2 + O2 = [eIF5A protein]-hypusine + A + H2O</text>
        <dbReference type="Rhea" id="RHEA:14101"/>
        <dbReference type="Rhea" id="RHEA-COMP:10144"/>
        <dbReference type="Rhea" id="RHEA-COMP:12592"/>
        <dbReference type="ChEBI" id="CHEBI:13193"/>
        <dbReference type="ChEBI" id="CHEBI:15377"/>
        <dbReference type="ChEBI" id="CHEBI:15379"/>
        <dbReference type="ChEBI" id="CHEBI:17499"/>
        <dbReference type="ChEBI" id="CHEBI:82657"/>
        <dbReference type="ChEBI" id="CHEBI:91175"/>
        <dbReference type="EC" id="1.14.99.29"/>
    </reaction>
</comment>
<reference evidence="12 13" key="1">
    <citation type="submission" date="2015-01" db="EMBL/GenBank/DDBJ databases">
        <title>Evolution of Trichinella species and genotypes.</title>
        <authorList>
            <person name="Korhonen P.K."/>
            <person name="Edoardo P."/>
            <person name="Giuseppe L.R."/>
            <person name="Gasser R.B."/>
        </authorList>
    </citation>
    <scope>NUCLEOTIDE SEQUENCE [LARGE SCALE GENOMIC DNA]</scope>
    <source>
        <strain evidence="12">ISS470</strain>
    </source>
</reference>
<sequence length="293" mass="32967">MSSAREIEQSDILIRMGSILNSEMEPMKKRFRALFTLRNLGGYTAIDAICKSFTSSSALLKHELAYCLGQMGDRYAKPMLEQVLKDENQEPIVRHEAAEALGAIADPSAISVLLQYKNSVIKEIAQTCELALQRIEWINSSPEVCSSNGGTTIEPVPPHPEHLRQSLSIENLEMILLDCTAKLWDRYQALFTLKHIGLESDGSALLRHEVAFVLGQLANPAAMDVLKRRLCKMDENCMVRHECAEALGAIGNLECRLILEQFLQDKERVVRESCEVALDMCDYINSQDFNFFQ</sequence>
<comment type="similarity">
    <text evidence="10">Belongs to the deoxyhypusine hydroxylase family.</text>
</comment>
<evidence type="ECO:0000256" key="5">
    <source>
        <dbReference type="ARBA" id="ARBA00023002"/>
    </source>
</evidence>
<gene>
    <name evidence="12" type="primary">nero</name>
    <name evidence="12" type="ORF">T4D_7997</name>
</gene>
<evidence type="ECO:0000256" key="4">
    <source>
        <dbReference type="ARBA" id="ARBA00022737"/>
    </source>
</evidence>
<evidence type="ECO:0000256" key="6">
    <source>
        <dbReference type="ARBA" id="ARBA00023004"/>
    </source>
</evidence>